<dbReference type="Gene3D" id="3.90.180.10">
    <property type="entry name" value="Medium-chain alcohol dehydrogenases, catalytic domain"/>
    <property type="match status" value="1"/>
</dbReference>
<dbReference type="InterPro" id="IPR036291">
    <property type="entry name" value="NAD(P)-bd_dom_sf"/>
</dbReference>
<dbReference type="Proteomes" id="UP001497512">
    <property type="component" value="Chromosome 10"/>
</dbReference>
<dbReference type="PANTHER" id="PTHR48106:SF2">
    <property type="entry name" value="ZN2+-BINDING DEHYDROGENASE"/>
    <property type="match status" value="1"/>
</dbReference>
<dbReference type="InterPro" id="IPR013154">
    <property type="entry name" value="ADH-like_N"/>
</dbReference>
<dbReference type="EMBL" id="OZ019902">
    <property type="protein sequence ID" value="CAK9193523.1"/>
    <property type="molecule type" value="Genomic_DNA"/>
</dbReference>
<dbReference type="SUPFAM" id="SSF50129">
    <property type="entry name" value="GroES-like"/>
    <property type="match status" value="1"/>
</dbReference>
<evidence type="ECO:0000256" key="2">
    <source>
        <dbReference type="ARBA" id="ARBA00023002"/>
    </source>
</evidence>
<dbReference type="PANTHER" id="PTHR48106">
    <property type="entry name" value="QUINONE OXIDOREDUCTASE PIG3-RELATED"/>
    <property type="match status" value="1"/>
</dbReference>
<dbReference type="InterPro" id="IPR020843">
    <property type="entry name" value="ER"/>
</dbReference>
<accession>A0ABP0TD04</accession>
<dbReference type="SUPFAM" id="SSF51735">
    <property type="entry name" value="NAD(P)-binding Rossmann-fold domains"/>
    <property type="match status" value="1"/>
</dbReference>
<gene>
    <name evidence="4" type="ORF">CSSPTR1EN2_LOCUS2064</name>
</gene>
<dbReference type="SMART" id="SM00829">
    <property type="entry name" value="PKS_ER"/>
    <property type="match status" value="1"/>
</dbReference>
<dbReference type="Gene3D" id="3.40.50.720">
    <property type="entry name" value="NAD(P)-binding Rossmann-like Domain"/>
    <property type="match status" value="1"/>
</dbReference>
<keyword evidence="2" id="KW-0560">Oxidoreductase</keyword>
<dbReference type="Pfam" id="PF00107">
    <property type="entry name" value="ADH_zinc_N"/>
    <property type="match status" value="1"/>
</dbReference>
<evidence type="ECO:0000313" key="5">
    <source>
        <dbReference type="Proteomes" id="UP001497512"/>
    </source>
</evidence>
<dbReference type="Pfam" id="PF08240">
    <property type="entry name" value="ADH_N"/>
    <property type="match status" value="1"/>
</dbReference>
<dbReference type="CDD" id="cd05282">
    <property type="entry name" value="ETR_like"/>
    <property type="match status" value="1"/>
</dbReference>
<protein>
    <recommendedName>
        <fullName evidence="3">Enoyl reductase (ER) domain-containing protein</fullName>
    </recommendedName>
</protein>
<keyword evidence="1" id="KW-0521">NADP</keyword>
<dbReference type="InterPro" id="IPR013149">
    <property type="entry name" value="ADH-like_C"/>
</dbReference>
<evidence type="ECO:0000313" key="4">
    <source>
        <dbReference type="EMBL" id="CAK9193523.1"/>
    </source>
</evidence>
<organism evidence="4 5">
    <name type="scientific">Sphagnum troendelagicum</name>
    <dbReference type="NCBI Taxonomy" id="128251"/>
    <lineage>
        <taxon>Eukaryota</taxon>
        <taxon>Viridiplantae</taxon>
        <taxon>Streptophyta</taxon>
        <taxon>Embryophyta</taxon>
        <taxon>Bryophyta</taxon>
        <taxon>Sphagnophytina</taxon>
        <taxon>Sphagnopsida</taxon>
        <taxon>Sphagnales</taxon>
        <taxon>Sphagnaceae</taxon>
        <taxon>Sphagnum</taxon>
    </lineage>
</organism>
<name>A0ABP0TD04_9BRYO</name>
<evidence type="ECO:0000259" key="3">
    <source>
        <dbReference type="SMART" id="SM00829"/>
    </source>
</evidence>
<sequence length="333" mass="36613">MSNRAVVQTFFDNGLEIVVRPKPIASPGNVVIRLTVRAVNPIDSLIIRESWLRNLADEHHHHPVIGSEGFGHITEVGEGVTKFKVNQRVVPILYWKYYLGKGEGAWQDYVEVAEEDVVHIPDNVSDDAAAQYLINPWTAYGLLSEIGVKEGEYLLQTAAASVIGRQVIQICKHLKIKTINIVRRDNVIPELKAIGADVVINSSTEDMVSRVKELTGGKGAFAAIDAVGGILTKSVGNSLRNGGRLFVYGTLGGPDVVLSSADLIRDIDVKFFRLTKFVENKRNRERVMTDIMAFMDAGVLVPYSGKKYELTDFNAAIEESLKEARGGKVLLIG</sequence>
<evidence type="ECO:0000256" key="1">
    <source>
        <dbReference type="ARBA" id="ARBA00022857"/>
    </source>
</evidence>
<reference evidence="4" key="1">
    <citation type="submission" date="2024-02" db="EMBL/GenBank/DDBJ databases">
        <authorList>
            <consortium name="ELIXIR-Norway"/>
            <consortium name="Elixir Norway"/>
        </authorList>
    </citation>
    <scope>NUCLEOTIDE SEQUENCE</scope>
</reference>
<feature type="domain" description="Enoyl reductase (ER)" evidence="3">
    <location>
        <begin position="14"/>
        <end position="331"/>
    </location>
</feature>
<keyword evidence="5" id="KW-1185">Reference proteome</keyword>
<dbReference type="InterPro" id="IPR011032">
    <property type="entry name" value="GroES-like_sf"/>
</dbReference>
<proteinExistence type="predicted"/>